<evidence type="ECO:0000256" key="3">
    <source>
        <dbReference type="ARBA" id="ARBA00022679"/>
    </source>
</evidence>
<keyword evidence="6 7" id="KW-0472">Membrane</keyword>
<feature type="transmembrane region" description="Helical" evidence="7">
    <location>
        <begin position="21"/>
        <end position="44"/>
    </location>
</feature>
<organism evidence="9 10">
    <name type="scientific">Lysobacter auxotrophicus</name>
    <dbReference type="NCBI Taxonomy" id="2992573"/>
    <lineage>
        <taxon>Bacteria</taxon>
        <taxon>Pseudomonadati</taxon>
        <taxon>Pseudomonadota</taxon>
        <taxon>Gammaproteobacteria</taxon>
        <taxon>Lysobacterales</taxon>
        <taxon>Lysobacteraceae</taxon>
        <taxon>Lysobacter</taxon>
    </lineage>
</organism>
<evidence type="ECO:0000313" key="9">
    <source>
        <dbReference type="EMBL" id="BDU16969.1"/>
    </source>
</evidence>
<keyword evidence="3" id="KW-0808">Transferase</keyword>
<evidence type="ECO:0000256" key="1">
    <source>
        <dbReference type="ARBA" id="ARBA00004141"/>
    </source>
</evidence>
<evidence type="ECO:0000256" key="7">
    <source>
        <dbReference type="SAM" id="Phobius"/>
    </source>
</evidence>
<evidence type="ECO:0000256" key="5">
    <source>
        <dbReference type="ARBA" id="ARBA00022989"/>
    </source>
</evidence>
<dbReference type="Pfam" id="PF13727">
    <property type="entry name" value="CoA_binding_3"/>
    <property type="match status" value="1"/>
</dbReference>
<comment type="subcellular location">
    <subcellularLocation>
        <location evidence="1">Membrane</location>
        <topology evidence="1">Multi-pass membrane protein</topology>
    </subcellularLocation>
</comment>
<evidence type="ECO:0000256" key="2">
    <source>
        <dbReference type="ARBA" id="ARBA00006464"/>
    </source>
</evidence>
<dbReference type="InterPro" id="IPR003362">
    <property type="entry name" value="Bact_transf"/>
</dbReference>
<keyword evidence="4 7" id="KW-0812">Transmembrane</keyword>
<evidence type="ECO:0000313" key="10">
    <source>
        <dbReference type="Proteomes" id="UP001317822"/>
    </source>
</evidence>
<dbReference type="InterPro" id="IPR017475">
    <property type="entry name" value="EPS_sugar_tfrase"/>
</dbReference>
<keyword evidence="10" id="KW-1185">Reference proteome</keyword>
<name>A0ABM8DEE5_9GAMM</name>
<feature type="domain" description="Bacterial sugar transferase" evidence="8">
    <location>
        <begin position="287"/>
        <end position="470"/>
    </location>
</feature>
<dbReference type="PANTHER" id="PTHR30576">
    <property type="entry name" value="COLANIC BIOSYNTHESIS UDP-GLUCOSE LIPID CARRIER TRANSFERASE"/>
    <property type="match status" value="1"/>
</dbReference>
<reference evidence="9 10" key="1">
    <citation type="journal article" date="2023" name="Int. J. Syst. Evol. Microbiol.">
        <title>Physiological and genomic analyses of cobalamin (vitamin B12)-auxotrophy of Lysobacter auxotrophicus sp. nov., a methionine-auxotrophic chitinolytic bacterium isolated from chitin-treated soil.</title>
        <authorList>
            <person name="Saito A."/>
            <person name="Dohra H."/>
            <person name="Hamada M."/>
            <person name="Moriuchi R."/>
            <person name="Kotsuchibashi Y."/>
            <person name="Mori K."/>
        </authorList>
    </citation>
    <scope>NUCLEOTIDE SEQUENCE [LARGE SCALE GENOMIC DNA]</scope>
    <source>
        <strain evidence="9 10">5-21a</strain>
    </source>
</reference>
<dbReference type="Pfam" id="PF02397">
    <property type="entry name" value="Bac_transf"/>
    <property type="match status" value="1"/>
</dbReference>
<evidence type="ECO:0000256" key="4">
    <source>
        <dbReference type="ARBA" id="ARBA00022692"/>
    </source>
</evidence>
<evidence type="ECO:0000256" key="6">
    <source>
        <dbReference type="ARBA" id="ARBA00023136"/>
    </source>
</evidence>
<feature type="transmembrane region" description="Helical" evidence="7">
    <location>
        <begin position="122"/>
        <end position="140"/>
    </location>
</feature>
<dbReference type="NCBIfam" id="TIGR03025">
    <property type="entry name" value="EPS_sugtrans"/>
    <property type="match status" value="1"/>
</dbReference>
<gene>
    <name evidence="9" type="ORF">LA521A_21700</name>
</gene>
<evidence type="ECO:0000259" key="8">
    <source>
        <dbReference type="Pfam" id="PF02397"/>
    </source>
</evidence>
<sequence length="478" mass="53217">MLPVPIRRPYEIESLPQTRMSALLSILLRLGDMVVLAAAAVLAYRLRFGSLSMPIEFERAIARGLLFTMIVLGSSSCYSGWRAKHWTRHGFRLLALWVMVFVLGVLYVALLKVPGVTSRLWWAYWCFGTVVASVALRVVCRAVNRYAVSHGHDVCRAVVVGDAAAASRVAQQLRSCGAHLVELRGWFSVMPDAREAIAGVAHLGAMDTMRAYVASNGIRQVWIAPGDASAPWLTSVLGSLEHSTADIKYVPNVCEREIFNGSVELLNELPVINLRASPLNGEARVIKGVEDRVLALLILLVVGPLMALIASGVKLSSPGPVLFKQKRHGLDGKTIEVWKFRSMRLHAESHGEVTQATREDPRVTRFGRLLRRTSLDELPQFFNVLEGTMSIVGPRPHAIEHNNYYKSVVQNYMQRHRMKPGITGWAQVNGLRGETDTLEKMSRRVDYDLYYIQNWSVLFDLRIIVMTLAKGFVGAGAY</sequence>
<dbReference type="EMBL" id="AP027041">
    <property type="protein sequence ID" value="BDU16969.1"/>
    <property type="molecule type" value="Genomic_DNA"/>
</dbReference>
<comment type="similarity">
    <text evidence="2">Belongs to the bacterial sugar transferase family.</text>
</comment>
<feature type="transmembrane region" description="Helical" evidence="7">
    <location>
        <begin position="93"/>
        <end position="110"/>
    </location>
</feature>
<protein>
    <submittedName>
        <fullName evidence="9">Undecaprenyl-phosphate glucose phosphotransferase</fullName>
    </submittedName>
</protein>
<dbReference type="NCBIfam" id="TIGR03023">
    <property type="entry name" value="WcaJ_sugtrans"/>
    <property type="match status" value="1"/>
</dbReference>
<dbReference type="PANTHER" id="PTHR30576:SF21">
    <property type="entry name" value="UDP-GLUCOSE:UNDECAPRENYL-PHOSPHATE GLUCOSE-1-PHOSPHATE TRANSFERASE"/>
    <property type="match status" value="1"/>
</dbReference>
<dbReference type="InterPro" id="IPR017473">
    <property type="entry name" value="Undecaprenyl-P_gluc_Ptfrase"/>
</dbReference>
<dbReference type="Gene3D" id="3.40.50.720">
    <property type="entry name" value="NAD(P)-binding Rossmann-like Domain"/>
    <property type="match status" value="1"/>
</dbReference>
<accession>A0ABM8DEE5</accession>
<proteinExistence type="inferred from homology"/>
<dbReference type="Proteomes" id="UP001317822">
    <property type="component" value="Chromosome"/>
</dbReference>
<feature type="transmembrane region" description="Helical" evidence="7">
    <location>
        <begin position="64"/>
        <end position="81"/>
    </location>
</feature>
<keyword evidence="5 7" id="KW-1133">Transmembrane helix</keyword>
<feature type="transmembrane region" description="Helical" evidence="7">
    <location>
        <begin position="293"/>
        <end position="313"/>
    </location>
</feature>